<dbReference type="EMBL" id="WIXE01014867">
    <property type="protein sequence ID" value="KAK5973953.1"/>
    <property type="molecule type" value="Genomic_DNA"/>
</dbReference>
<reference evidence="2 3" key="1">
    <citation type="submission" date="2019-10" db="EMBL/GenBank/DDBJ databases">
        <title>Assembly and Annotation for the nematode Trichostrongylus colubriformis.</title>
        <authorList>
            <person name="Martin J."/>
        </authorList>
    </citation>
    <scope>NUCLEOTIDE SEQUENCE [LARGE SCALE GENOMIC DNA]</scope>
    <source>
        <strain evidence="2">G859</strain>
        <tissue evidence="2">Whole worm</tissue>
    </source>
</reference>
<proteinExistence type="predicted"/>
<protein>
    <submittedName>
        <fullName evidence="2">Uncharacterized protein</fullName>
    </submittedName>
</protein>
<accession>A0AAN8IKI1</accession>
<sequence length="99" mass="10421">LTTNASANGTIFQLPQGCVYTNSSNGSEGEATANSLLTSSTKGDKTGSQNPLLSFPFQFNIQQACSSIPVILITVVQSLKLSQAFYALDNQSTATEKRG</sequence>
<evidence type="ECO:0000313" key="2">
    <source>
        <dbReference type="EMBL" id="KAK5973953.1"/>
    </source>
</evidence>
<gene>
    <name evidence="2" type="ORF">GCK32_021688</name>
</gene>
<feature type="non-terminal residue" evidence="2">
    <location>
        <position position="1"/>
    </location>
</feature>
<comment type="caution">
    <text evidence="2">The sequence shown here is derived from an EMBL/GenBank/DDBJ whole genome shotgun (WGS) entry which is preliminary data.</text>
</comment>
<organism evidence="2 3">
    <name type="scientific">Trichostrongylus colubriformis</name>
    <name type="common">Black scour worm</name>
    <dbReference type="NCBI Taxonomy" id="6319"/>
    <lineage>
        <taxon>Eukaryota</taxon>
        <taxon>Metazoa</taxon>
        <taxon>Ecdysozoa</taxon>
        <taxon>Nematoda</taxon>
        <taxon>Chromadorea</taxon>
        <taxon>Rhabditida</taxon>
        <taxon>Rhabditina</taxon>
        <taxon>Rhabditomorpha</taxon>
        <taxon>Strongyloidea</taxon>
        <taxon>Trichostrongylidae</taxon>
        <taxon>Trichostrongylus</taxon>
    </lineage>
</organism>
<name>A0AAN8IKI1_TRICO</name>
<evidence type="ECO:0000313" key="3">
    <source>
        <dbReference type="Proteomes" id="UP001331761"/>
    </source>
</evidence>
<keyword evidence="3" id="KW-1185">Reference proteome</keyword>
<feature type="region of interest" description="Disordered" evidence="1">
    <location>
        <begin position="23"/>
        <end position="47"/>
    </location>
</feature>
<dbReference type="Proteomes" id="UP001331761">
    <property type="component" value="Unassembled WGS sequence"/>
</dbReference>
<evidence type="ECO:0000256" key="1">
    <source>
        <dbReference type="SAM" id="MobiDB-lite"/>
    </source>
</evidence>
<dbReference type="AlphaFoldDB" id="A0AAN8IKI1"/>